<evidence type="ECO:0008006" key="4">
    <source>
        <dbReference type="Google" id="ProtNLM"/>
    </source>
</evidence>
<organism evidence="2 3">
    <name type="scientific">Ascidiaceihabitans donghaensis</name>
    <dbReference type="NCBI Taxonomy" id="1510460"/>
    <lineage>
        <taxon>Bacteria</taxon>
        <taxon>Pseudomonadati</taxon>
        <taxon>Pseudomonadota</taxon>
        <taxon>Alphaproteobacteria</taxon>
        <taxon>Rhodobacterales</taxon>
        <taxon>Paracoccaceae</taxon>
        <taxon>Ascidiaceihabitans</taxon>
    </lineage>
</organism>
<feature type="transmembrane region" description="Helical" evidence="1">
    <location>
        <begin position="82"/>
        <end position="102"/>
    </location>
</feature>
<evidence type="ECO:0000313" key="2">
    <source>
        <dbReference type="EMBL" id="SPH22556.1"/>
    </source>
</evidence>
<sequence length="167" mass="18204">MLLRFSALLSLLSFGAVFGFFYAWVCSTMWGLDQIDPNVAITAMQGMNASVRNEVFAVTFFGTPFYAALTAFLAWRAGYRDVAWIFAGAGGLYVAGGMILTMSQNVPMNEALALVPHTVDIEAAAQIWTDYSLRWQVFNQIRTVICAGCLVLAGWGLLRLGADAKQA</sequence>
<accession>A0A2R8BHI1</accession>
<feature type="transmembrane region" description="Helical" evidence="1">
    <location>
        <begin position="55"/>
        <end position="75"/>
    </location>
</feature>
<keyword evidence="1" id="KW-1133">Transmembrane helix</keyword>
<dbReference type="AlphaFoldDB" id="A0A2R8BHI1"/>
<dbReference type="Pfam" id="PF08592">
    <property type="entry name" value="Anthrone_oxy"/>
    <property type="match status" value="1"/>
</dbReference>
<evidence type="ECO:0000256" key="1">
    <source>
        <dbReference type="SAM" id="Phobius"/>
    </source>
</evidence>
<dbReference type="InterPro" id="IPR013901">
    <property type="entry name" value="Anthrone_oxy"/>
</dbReference>
<gene>
    <name evidence="2" type="ORF">ASD8599_03299</name>
</gene>
<dbReference type="OrthoDB" id="428263at2"/>
<keyword evidence="3" id="KW-1185">Reference proteome</keyword>
<protein>
    <recommendedName>
        <fullName evidence="4">DUF1772 domain-containing protein</fullName>
    </recommendedName>
</protein>
<dbReference type="RefSeq" id="WP_108829485.1">
    <property type="nucleotide sequence ID" value="NZ_OMOR01000001.1"/>
</dbReference>
<name>A0A2R8BHI1_9RHOB</name>
<proteinExistence type="predicted"/>
<evidence type="ECO:0000313" key="3">
    <source>
        <dbReference type="Proteomes" id="UP000244880"/>
    </source>
</evidence>
<feature type="transmembrane region" description="Helical" evidence="1">
    <location>
        <begin position="141"/>
        <end position="162"/>
    </location>
</feature>
<reference evidence="2 3" key="1">
    <citation type="submission" date="2018-03" db="EMBL/GenBank/DDBJ databases">
        <authorList>
            <person name="Keele B.F."/>
        </authorList>
    </citation>
    <scope>NUCLEOTIDE SEQUENCE [LARGE SCALE GENOMIC DNA]</scope>
    <source>
        <strain evidence="2 3">CECT 8599</strain>
    </source>
</reference>
<keyword evidence="1" id="KW-0472">Membrane</keyword>
<keyword evidence="1" id="KW-0812">Transmembrane</keyword>
<dbReference type="Proteomes" id="UP000244880">
    <property type="component" value="Unassembled WGS sequence"/>
</dbReference>
<dbReference type="EMBL" id="OMOR01000001">
    <property type="protein sequence ID" value="SPH22556.1"/>
    <property type="molecule type" value="Genomic_DNA"/>
</dbReference>